<accession>A0ABS0LMP4</accession>
<dbReference type="RefSeq" id="WP_197105385.1">
    <property type="nucleotide sequence ID" value="NZ_JACCEL010000079.1"/>
</dbReference>
<dbReference type="InterPro" id="IPR004191">
    <property type="entry name" value="Integrase_Tn916-type_DNA-bd_N"/>
</dbReference>
<keyword evidence="3" id="KW-1185">Reference proteome</keyword>
<organism evidence="2 3">
    <name type="scientific">Ruoffia tabacinasalis</name>
    <dbReference type="NCBI Taxonomy" id="87458"/>
    <lineage>
        <taxon>Bacteria</taxon>
        <taxon>Bacillati</taxon>
        <taxon>Bacillota</taxon>
        <taxon>Bacilli</taxon>
        <taxon>Lactobacillales</taxon>
        <taxon>Aerococcaceae</taxon>
        <taxon>Ruoffia</taxon>
    </lineage>
</organism>
<sequence>MKRRKNSKGLVLRNRESERKNGYQYRWIDDQGKRKYLYAKTLQELRLKEEQLQKKMLMGIRSSGRGVKLNQVYNSWFSTKIGLRPTSKDCYIGLYNTHIRNYMGEWEISKIK</sequence>
<reference evidence="2 3" key="1">
    <citation type="submission" date="2020-07" db="EMBL/GenBank/DDBJ databases">
        <title>Facklamia lactis sp. nov., isolated from raw milk.</title>
        <authorList>
            <person name="Doll E.V."/>
            <person name="Huptas C."/>
            <person name="Staib L."/>
            <person name="Wenning M."/>
            <person name="Scherer S."/>
        </authorList>
    </citation>
    <scope>NUCLEOTIDE SEQUENCE [LARGE SCALE GENOMIC DNA]</scope>
    <source>
        <strain evidence="2 3">DSM 104272</strain>
    </source>
</reference>
<dbReference type="InterPro" id="IPR016177">
    <property type="entry name" value="DNA-bd_dom_sf"/>
</dbReference>
<keyword evidence="2" id="KW-0238">DNA-binding</keyword>
<dbReference type="Proteomes" id="UP000823401">
    <property type="component" value="Unassembled WGS sequence"/>
</dbReference>
<dbReference type="Pfam" id="PF02920">
    <property type="entry name" value="Integrase_DNA"/>
    <property type="match status" value="1"/>
</dbReference>
<name>A0ABS0LMP4_9LACT</name>
<dbReference type="GO" id="GO:0003677">
    <property type="term" value="F:DNA binding"/>
    <property type="evidence" value="ECO:0007669"/>
    <property type="project" value="UniProtKB-KW"/>
</dbReference>
<evidence type="ECO:0000313" key="2">
    <source>
        <dbReference type="EMBL" id="MBG9979372.1"/>
    </source>
</evidence>
<gene>
    <name evidence="2" type="ORF">HYQ42_11620</name>
</gene>
<feature type="domain" description="Integrase Tn916-type N-terminal DNA binding" evidence="1">
    <location>
        <begin position="2"/>
        <end position="55"/>
    </location>
</feature>
<dbReference type="SUPFAM" id="SSF54171">
    <property type="entry name" value="DNA-binding domain"/>
    <property type="match status" value="1"/>
</dbReference>
<proteinExistence type="predicted"/>
<comment type="caution">
    <text evidence="2">The sequence shown here is derived from an EMBL/GenBank/DDBJ whole genome shotgun (WGS) entry which is preliminary data.</text>
</comment>
<dbReference type="EMBL" id="JACCEL010000079">
    <property type="protein sequence ID" value="MBG9979372.1"/>
    <property type="molecule type" value="Genomic_DNA"/>
</dbReference>
<evidence type="ECO:0000313" key="3">
    <source>
        <dbReference type="Proteomes" id="UP000823401"/>
    </source>
</evidence>
<protein>
    <submittedName>
        <fullName evidence="2">Integrase DNA-binding domain-containing protein</fullName>
    </submittedName>
</protein>
<evidence type="ECO:0000259" key="1">
    <source>
        <dbReference type="Pfam" id="PF02920"/>
    </source>
</evidence>
<dbReference type="Gene3D" id="3.30.160.60">
    <property type="entry name" value="Classic Zinc Finger"/>
    <property type="match status" value="1"/>
</dbReference>